<evidence type="ECO:0000256" key="1">
    <source>
        <dbReference type="SAM" id="MobiDB-lite"/>
    </source>
</evidence>
<evidence type="ECO:0000313" key="5">
    <source>
        <dbReference type="Proteomes" id="UP000737402"/>
    </source>
</evidence>
<organism evidence="4 5">
    <name type="scientific">Sutcliffiella tianshenii</name>
    <dbReference type="NCBI Taxonomy" id="1463404"/>
    <lineage>
        <taxon>Bacteria</taxon>
        <taxon>Bacillati</taxon>
        <taxon>Bacillota</taxon>
        <taxon>Bacilli</taxon>
        <taxon>Bacillales</taxon>
        <taxon>Bacillaceae</taxon>
        <taxon>Sutcliffiella</taxon>
    </lineage>
</organism>
<accession>A0ABS2P2Z9</accession>
<name>A0ABS2P2Z9_9BACI</name>
<reference evidence="4 5" key="1">
    <citation type="submission" date="2021-01" db="EMBL/GenBank/DDBJ databases">
        <title>Genomic Encyclopedia of Type Strains, Phase IV (KMG-IV): sequencing the most valuable type-strain genomes for metagenomic binning, comparative biology and taxonomic classification.</title>
        <authorList>
            <person name="Goeker M."/>
        </authorList>
    </citation>
    <scope>NUCLEOTIDE SEQUENCE [LARGE SCALE GENOMIC DNA]</scope>
    <source>
        <strain evidence="4 5">DSM 25879</strain>
    </source>
</reference>
<keyword evidence="5" id="KW-1185">Reference proteome</keyword>
<dbReference type="SUPFAM" id="SSF54106">
    <property type="entry name" value="LysM domain"/>
    <property type="match status" value="1"/>
</dbReference>
<dbReference type="CDD" id="cd00118">
    <property type="entry name" value="LysM"/>
    <property type="match status" value="1"/>
</dbReference>
<keyword evidence="2" id="KW-0472">Membrane</keyword>
<keyword evidence="2" id="KW-1133">Transmembrane helix</keyword>
<dbReference type="InterPro" id="IPR018392">
    <property type="entry name" value="LysM"/>
</dbReference>
<evidence type="ECO:0000313" key="4">
    <source>
        <dbReference type="EMBL" id="MBM7621325.1"/>
    </source>
</evidence>
<feature type="transmembrane region" description="Helical" evidence="2">
    <location>
        <begin position="48"/>
        <end position="68"/>
    </location>
</feature>
<feature type="domain" description="LysM" evidence="3">
    <location>
        <begin position="177"/>
        <end position="223"/>
    </location>
</feature>
<gene>
    <name evidence="4" type="ORF">JOC95_003198</name>
</gene>
<dbReference type="Proteomes" id="UP000737402">
    <property type="component" value="Unassembled WGS sequence"/>
</dbReference>
<feature type="region of interest" description="Disordered" evidence="1">
    <location>
        <begin position="1"/>
        <end position="34"/>
    </location>
</feature>
<protein>
    <submittedName>
        <fullName evidence="4">LysM repeat protein</fullName>
    </submittedName>
</protein>
<feature type="compositionally biased region" description="Polar residues" evidence="1">
    <location>
        <begin position="131"/>
        <end position="140"/>
    </location>
</feature>
<dbReference type="Pfam" id="PF01476">
    <property type="entry name" value="LysM"/>
    <property type="match status" value="1"/>
</dbReference>
<sequence length="229" mass="25771">MKTEMNRQDQADSLRDEVEKAAGEKRPSRSEIHAEKRNRTKWKFNFPIVRLLGIAFLLIPITILALHFNGKDENVLKSLFPIKGSVESYDQINIPSKADTKETIEFDRNEEEDAVVEEEVTEPESTPVETINTNAQTGSGKATPAETKPEPPPVAAEPEETEEVIDEENIEENVEYVEHVVASGETLYSISNEYFKSRAGEKIISDYNNLINEQVNVGQKLTIPIKKNG</sequence>
<dbReference type="Gene3D" id="3.10.350.10">
    <property type="entry name" value="LysM domain"/>
    <property type="match status" value="1"/>
</dbReference>
<dbReference type="EMBL" id="JAFBED010000006">
    <property type="protein sequence ID" value="MBM7621325.1"/>
    <property type="molecule type" value="Genomic_DNA"/>
</dbReference>
<feature type="compositionally biased region" description="Acidic residues" evidence="1">
    <location>
        <begin position="108"/>
        <end position="122"/>
    </location>
</feature>
<evidence type="ECO:0000259" key="3">
    <source>
        <dbReference type="PROSITE" id="PS51782"/>
    </source>
</evidence>
<keyword evidence="2" id="KW-0812">Transmembrane</keyword>
<proteinExistence type="predicted"/>
<dbReference type="RefSeq" id="WP_204418092.1">
    <property type="nucleotide sequence ID" value="NZ_JAFBED010000006.1"/>
</dbReference>
<dbReference type="InterPro" id="IPR036779">
    <property type="entry name" value="LysM_dom_sf"/>
</dbReference>
<dbReference type="SMART" id="SM00257">
    <property type="entry name" value="LysM"/>
    <property type="match status" value="1"/>
</dbReference>
<dbReference type="PROSITE" id="PS51782">
    <property type="entry name" value="LYSM"/>
    <property type="match status" value="1"/>
</dbReference>
<comment type="caution">
    <text evidence="4">The sequence shown here is derived from an EMBL/GenBank/DDBJ whole genome shotgun (WGS) entry which is preliminary data.</text>
</comment>
<evidence type="ECO:0000256" key="2">
    <source>
        <dbReference type="SAM" id="Phobius"/>
    </source>
</evidence>
<feature type="region of interest" description="Disordered" evidence="1">
    <location>
        <begin position="100"/>
        <end position="161"/>
    </location>
</feature>